<organism evidence="9 10">
    <name type="scientific">Paenibacillus cremeus</name>
    <dbReference type="NCBI Taxonomy" id="2163881"/>
    <lineage>
        <taxon>Bacteria</taxon>
        <taxon>Bacillati</taxon>
        <taxon>Bacillota</taxon>
        <taxon>Bacilli</taxon>
        <taxon>Bacillales</taxon>
        <taxon>Paenibacillaceae</taxon>
        <taxon>Paenibacillus</taxon>
    </lineage>
</organism>
<evidence type="ECO:0000313" key="9">
    <source>
        <dbReference type="EMBL" id="TVY07910.1"/>
    </source>
</evidence>
<keyword evidence="2" id="KW-0813">Transport</keyword>
<sequence length="454" mass="47281">MLLSRKGESEEAASAVGSDLTPQERLYAKVGIWAGLVFFTVTSVAQPFFSLYAESLGASTAEIGLLVMLRSLLPLFIAMPVGQLIDSLGAMTMSRVGFLSLVLSLLLMATGTSPLWLGLSQVLMGASIIISSSSLQVLVSGGGAASRNRSINNYSMAMSAGGMLGPLLGGAVVSMAGSGSEAYRMAFWVSLACSIAAALSLIAASMLRSASAKAASNPVRGEHAAAAPSSGSSVREAFQLSRMIDSYASGFRLSRLRGVQFGLAGTFLIMFIQALSMSFIPLFLNAAGYPAWQISLVVSLNGLAGLLSRFCLDALIRRAGLERLLLAAGGLAAICLIVIPPASWHGLTFALLTVVLGGAVGLNLPVSIMIMVNDTGDGDRGKVMGLRLLVNRLSQLMSPAMFGLLGQTMGLSAAFYTGGAVLLAAVAGFTVASGYRPRRRSAEYTRRLKQDRSV</sequence>
<feature type="transmembrane region" description="Helical" evidence="7">
    <location>
        <begin position="185"/>
        <end position="207"/>
    </location>
</feature>
<reference evidence="9 10" key="1">
    <citation type="submission" date="2019-07" db="EMBL/GenBank/DDBJ databases">
        <authorList>
            <person name="Kim J."/>
        </authorList>
    </citation>
    <scope>NUCLEOTIDE SEQUENCE [LARGE SCALE GENOMIC DNA]</scope>
    <source>
        <strain evidence="9 10">JC52</strain>
    </source>
</reference>
<proteinExistence type="predicted"/>
<dbReference type="PANTHER" id="PTHR23517">
    <property type="entry name" value="RESISTANCE PROTEIN MDTM, PUTATIVE-RELATED-RELATED"/>
    <property type="match status" value="1"/>
</dbReference>
<feature type="transmembrane region" description="Helical" evidence="7">
    <location>
        <begin position="97"/>
        <end position="117"/>
    </location>
</feature>
<evidence type="ECO:0000256" key="3">
    <source>
        <dbReference type="ARBA" id="ARBA00022475"/>
    </source>
</evidence>
<dbReference type="GO" id="GO:0022857">
    <property type="term" value="F:transmembrane transporter activity"/>
    <property type="evidence" value="ECO:0007669"/>
    <property type="project" value="InterPro"/>
</dbReference>
<gene>
    <name evidence="9" type="ORF">FPZ49_21645</name>
</gene>
<dbReference type="InterPro" id="IPR036259">
    <property type="entry name" value="MFS_trans_sf"/>
</dbReference>
<keyword evidence="5 7" id="KW-1133">Transmembrane helix</keyword>
<dbReference type="InterPro" id="IPR020846">
    <property type="entry name" value="MFS_dom"/>
</dbReference>
<feature type="transmembrane region" description="Helical" evidence="7">
    <location>
        <begin position="157"/>
        <end position="179"/>
    </location>
</feature>
<dbReference type="Gene3D" id="1.20.1250.20">
    <property type="entry name" value="MFS general substrate transporter like domains"/>
    <property type="match status" value="1"/>
</dbReference>
<dbReference type="PROSITE" id="PS50850">
    <property type="entry name" value="MFS"/>
    <property type="match status" value="1"/>
</dbReference>
<keyword evidence="3" id="KW-1003">Cell membrane</keyword>
<feature type="transmembrane region" description="Helical" evidence="7">
    <location>
        <begin position="349"/>
        <end position="372"/>
    </location>
</feature>
<dbReference type="InterPro" id="IPR011701">
    <property type="entry name" value="MFS"/>
</dbReference>
<protein>
    <submittedName>
        <fullName evidence="9">MFS transporter</fullName>
    </submittedName>
</protein>
<name>A0A559K701_9BACL</name>
<feature type="transmembrane region" description="Helical" evidence="7">
    <location>
        <begin position="261"/>
        <end position="284"/>
    </location>
</feature>
<feature type="domain" description="Major facilitator superfamily (MFS) profile" evidence="8">
    <location>
        <begin position="26"/>
        <end position="436"/>
    </location>
</feature>
<evidence type="ECO:0000256" key="6">
    <source>
        <dbReference type="ARBA" id="ARBA00023136"/>
    </source>
</evidence>
<feature type="transmembrane region" description="Helical" evidence="7">
    <location>
        <begin position="63"/>
        <end position="85"/>
    </location>
</feature>
<keyword evidence="10" id="KW-1185">Reference proteome</keyword>
<feature type="transmembrane region" description="Helical" evidence="7">
    <location>
        <begin position="324"/>
        <end position="343"/>
    </location>
</feature>
<feature type="transmembrane region" description="Helical" evidence="7">
    <location>
        <begin position="123"/>
        <end position="145"/>
    </location>
</feature>
<evidence type="ECO:0000313" key="10">
    <source>
        <dbReference type="Proteomes" id="UP000317036"/>
    </source>
</evidence>
<dbReference type="InterPro" id="IPR050171">
    <property type="entry name" value="MFS_Transporters"/>
</dbReference>
<evidence type="ECO:0000256" key="7">
    <source>
        <dbReference type="SAM" id="Phobius"/>
    </source>
</evidence>
<dbReference type="RefSeq" id="WP_144850809.1">
    <property type="nucleotide sequence ID" value="NZ_VNJI01000030.1"/>
</dbReference>
<dbReference type="Pfam" id="PF07690">
    <property type="entry name" value="MFS_1"/>
    <property type="match status" value="1"/>
</dbReference>
<evidence type="ECO:0000256" key="4">
    <source>
        <dbReference type="ARBA" id="ARBA00022692"/>
    </source>
</evidence>
<comment type="caution">
    <text evidence="9">The sequence shown here is derived from an EMBL/GenBank/DDBJ whole genome shotgun (WGS) entry which is preliminary data.</text>
</comment>
<dbReference type="OrthoDB" id="4822895at2"/>
<keyword evidence="4 7" id="KW-0812">Transmembrane</keyword>
<dbReference type="EMBL" id="VNJI01000030">
    <property type="protein sequence ID" value="TVY07910.1"/>
    <property type="molecule type" value="Genomic_DNA"/>
</dbReference>
<keyword evidence="6 7" id="KW-0472">Membrane</keyword>
<feature type="transmembrane region" description="Helical" evidence="7">
    <location>
        <begin position="30"/>
        <end position="51"/>
    </location>
</feature>
<feature type="transmembrane region" description="Helical" evidence="7">
    <location>
        <begin position="411"/>
        <end position="432"/>
    </location>
</feature>
<dbReference type="SUPFAM" id="SSF103473">
    <property type="entry name" value="MFS general substrate transporter"/>
    <property type="match status" value="1"/>
</dbReference>
<evidence type="ECO:0000256" key="1">
    <source>
        <dbReference type="ARBA" id="ARBA00004651"/>
    </source>
</evidence>
<dbReference type="Proteomes" id="UP000317036">
    <property type="component" value="Unassembled WGS sequence"/>
</dbReference>
<feature type="transmembrane region" description="Helical" evidence="7">
    <location>
        <begin position="290"/>
        <end position="312"/>
    </location>
</feature>
<comment type="subcellular location">
    <subcellularLocation>
        <location evidence="1">Cell membrane</location>
        <topology evidence="1">Multi-pass membrane protein</topology>
    </subcellularLocation>
</comment>
<evidence type="ECO:0000259" key="8">
    <source>
        <dbReference type="PROSITE" id="PS50850"/>
    </source>
</evidence>
<evidence type="ECO:0000256" key="5">
    <source>
        <dbReference type="ARBA" id="ARBA00022989"/>
    </source>
</evidence>
<accession>A0A559K701</accession>
<dbReference type="AlphaFoldDB" id="A0A559K701"/>
<feature type="transmembrane region" description="Helical" evidence="7">
    <location>
        <begin position="384"/>
        <end position="405"/>
    </location>
</feature>
<dbReference type="GO" id="GO:0005886">
    <property type="term" value="C:plasma membrane"/>
    <property type="evidence" value="ECO:0007669"/>
    <property type="project" value="UniProtKB-SubCell"/>
</dbReference>
<evidence type="ECO:0000256" key="2">
    <source>
        <dbReference type="ARBA" id="ARBA00022448"/>
    </source>
</evidence>